<gene>
    <name evidence="1" type="ORF">NCTC10951_02158</name>
</gene>
<dbReference type="EMBL" id="LR134477">
    <property type="protein sequence ID" value="VEI17369.1"/>
    <property type="molecule type" value="Genomic_DNA"/>
</dbReference>
<evidence type="ECO:0000313" key="2">
    <source>
        <dbReference type="Proteomes" id="UP000268658"/>
    </source>
</evidence>
<dbReference type="KEGG" id="avc:NCTC10951_02158"/>
<name>A0A448PMT2_ACTVI</name>
<sequence length="47" mass="5202">MVNAQFRARALSRAESADVHEGGAELDRRGAYRTVFRHAAQPVSQMS</sequence>
<reference evidence="1 2" key="1">
    <citation type="submission" date="2018-12" db="EMBL/GenBank/DDBJ databases">
        <authorList>
            <consortium name="Pathogen Informatics"/>
        </authorList>
    </citation>
    <scope>NUCLEOTIDE SEQUENCE [LARGE SCALE GENOMIC DNA]</scope>
    <source>
        <strain evidence="1 2">NCTC10951</strain>
    </source>
</reference>
<dbReference type="Proteomes" id="UP000268658">
    <property type="component" value="Chromosome"/>
</dbReference>
<organism evidence="1 2">
    <name type="scientific">Actinomyces viscosus</name>
    <dbReference type="NCBI Taxonomy" id="1656"/>
    <lineage>
        <taxon>Bacteria</taxon>
        <taxon>Bacillati</taxon>
        <taxon>Actinomycetota</taxon>
        <taxon>Actinomycetes</taxon>
        <taxon>Actinomycetales</taxon>
        <taxon>Actinomycetaceae</taxon>
        <taxon>Actinomyces</taxon>
    </lineage>
</organism>
<accession>A0A448PMT2</accession>
<proteinExistence type="predicted"/>
<dbReference type="AlphaFoldDB" id="A0A448PMT2"/>
<evidence type="ECO:0000313" key="1">
    <source>
        <dbReference type="EMBL" id="VEI17369.1"/>
    </source>
</evidence>
<protein>
    <submittedName>
        <fullName evidence="1">Uncharacterized protein</fullName>
    </submittedName>
</protein>